<dbReference type="AlphaFoldDB" id="A0A0K2TFD4"/>
<evidence type="ECO:0000313" key="1">
    <source>
        <dbReference type="EMBL" id="CDW24560.1"/>
    </source>
</evidence>
<protein>
    <submittedName>
        <fullName evidence="1">Uncharacterized protein</fullName>
    </submittedName>
</protein>
<dbReference type="EMBL" id="HACA01007199">
    <property type="protein sequence ID" value="CDW24560.1"/>
    <property type="molecule type" value="Transcribed_RNA"/>
</dbReference>
<name>A0A0K2TFD4_LEPSM</name>
<reference evidence="1" key="1">
    <citation type="submission" date="2014-05" db="EMBL/GenBank/DDBJ databases">
        <authorList>
            <person name="Chronopoulou M."/>
        </authorList>
    </citation>
    <scope>NUCLEOTIDE SEQUENCE</scope>
    <source>
        <tissue evidence="1">Whole organism</tissue>
    </source>
</reference>
<sequence length="21" mass="2447">MPCVENIEGFVNLSCWNRTSF</sequence>
<accession>A0A0K2TFD4</accession>
<organism evidence="1">
    <name type="scientific">Lepeophtheirus salmonis</name>
    <name type="common">Salmon louse</name>
    <name type="synonym">Caligus salmonis</name>
    <dbReference type="NCBI Taxonomy" id="72036"/>
    <lineage>
        <taxon>Eukaryota</taxon>
        <taxon>Metazoa</taxon>
        <taxon>Ecdysozoa</taxon>
        <taxon>Arthropoda</taxon>
        <taxon>Crustacea</taxon>
        <taxon>Multicrustacea</taxon>
        <taxon>Hexanauplia</taxon>
        <taxon>Copepoda</taxon>
        <taxon>Siphonostomatoida</taxon>
        <taxon>Caligidae</taxon>
        <taxon>Lepeophtheirus</taxon>
    </lineage>
</organism>
<proteinExistence type="predicted"/>